<dbReference type="PANTHER" id="PTHR22916">
    <property type="entry name" value="GLYCOSYLTRANSFERASE"/>
    <property type="match status" value="1"/>
</dbReference>
<keyword evidence="2" id="KW-0808">Transferase</keyword>
<dbReference type="Proteomes" id="UP000552045">
    <property type="component" value="Unassembled WGS sequence"/>
</dbReference>
<dbReference type="PANTHER" id="PTHR22916:SF3">
    <property type="entry name" value="UDP-GLCNAC:BETAGAL BETA-1,3-N-ACETYLGLUCOSAMINYLTRANSFERASE-LIKE PROTEIN 1"/>
    <property type="match status" value="1"/>
</dbReference>
<organism evidence="2 3">
    <name type="scientific">Microbacterium pseudoresistens</name>
    <dbReference type="NCBI Taxonomy" id="640634"/>
    <lineage>
        <taxon>Bacteria</taxon>
        <taxon>Bacillati</taxon>
        <taxon>Actinomycetota</taxon>
        <taxon>Actinomycetes</taxon>
        <taxon>Micrococcales</taxon>
        <taxon>Microbacteriaceae</taxon>
        <taxon>Microbacterium</taxon>
    </lineage>
</organism>
<dbReference type="InterPro" id="IPR029044">
    <property type="entry name" value="Nucleotide-diphossugar_trans"/>
</dbReference>
<gene>
    <name evidence="2" type="ORF">BKA02_001647</name>
</gene>
<feature type="domain" description="Glycosyltransferase 2-like" evidence="1">
    <location>
        <begin position="3"/>
        <end position="108"/>
    </location>
</feature>
<evidence type="ECO:0000259" key="1">
    <source>
        <dbReference type="Pfam" id="PF00535"/>
    </source>
</evidence>
<keyword evidence="3" id="KW-1185">Reference proteome</keyword>
<comment type="caution">
    <text evidence="2">The sequence shown here is derived from an EMBL/GenBank/DDBJ whole genome shotgun (WGS) entry which is preliminary data.</text>
</comment>
<dbReference type="InterPro" id="IPR001173">
    <property type="entry name" value="Glyco_trans_2-like"/>
</dbReference>
<dbReference type="AlphaFoldDB" id="A0A7Y9JMB3"/>
<reference evidence="2 3" key="1">
    <citation type="submission" date="2020-07" db="EMBL/GenBank/DDBJ databases">
        <title>Sequencing the genomes of 1000 actinobacteria strains.</title>
        <authorList>
            <person name="Klenk H.-P."/>
        </authorList>
    </citation>
    <scope>NUCLEOTIDE SEQUENCE [LARGE SCALE GENOMIC DNA]</scope>
    <source>
        <strain evidence="2 3">DSM 22185</strain>
    </source>
</reference>
<dbReference type="GO" id="GO:0016758">
    <property type="term" value="F:hexosyltransferase activity"/>
    <property type="evidence" value="ECO:0007669"/>
    <property type="project" value="UniProtKB-ARBA"/>
</dbReference>
<dbReference type="Pfam" id="PF00535">
    <property type="entry name" value="Glycos_transf_2"/>
    <property type="match status" value="1"/>
</dbReference>
<dbReference type="Gene3D" id="3.90.550.10">
    <property type="entry name" value="Spore Coat Polysaccharide Biosynthesis Protein SpsA, Chain A"/>
    <property type="match status" value="1"/>
</dbReference>
<proteinExistence type="predicted"/>
<evidence type="ECO:0000313" key="3">
    <source>
        <dbReference type="Proteomes" id="UP000552045"/>
    </source>
</evidence>
<accession>A0A7Y9JMB3</accession>
<dbReference type="CDD" id="cd00761">
    <property type="entry name" value="Glyco_tranf_GTA_type"/>
    <property type="match status" value="1"/>
</dbReference>
<name>A0A7Y9JMB3_9MICO</name>
<evidence type="ECO:0000313" key="2">
    <source>
        <dbReference type="EMBL" id="NYD54592.1"/>
    </source>
</evidence>
<protein>
    <submittedName>
        <fullName evidence="2">Glycosyltransferase involved in cell wall biosynthesis</fullName>
    </submittedName>
</protein>
<dbReference type="SUPFAM" id="SSF53448">
    <property type="entry name" value="Nucleotide-diphospho-sugar transferases"/>
    <property type="match status" value="1"/>
</dbReference>
<sequence length="272" mass="30834">MYAQTFTDWEVVFFLDASPPDRVEHIKKIDDPRVSYVVNDTRRGIGSHLNRLASMARGEYIAILAADDAWTPDRLTVQLQRLTQEDAPDVLAGQMIIISDSKTVEGAQKAAHVPDDARGWVAGTPISHATAMARTAWFRDHPYDESLIRAQDRAFWIEAHVGSTIEILPDVVYYYRVPKPLSYKKYAWSSKYARRVIWKYGRRVLSTPQVMKIYAESVVKQAIVALTTIGGGSSKLYYRRVDPLTPEEIARHQRIIEEVGRTEVPGWDAGSE</sequence>
<dbReference type="EMBL" id="JACCBH010000001">
    <property type="protein sequence ID" value="NYD54592.1"/>
    <property type="molecule type" value="Genomic_DNA"/>
</dbReference>